<gene>
    <name evidence="1" type="ORF">AWRI4233_LOCUS1569</name>
</gene>
<organism evidence="1 2">
    <name type="scientific">Aureobasidium mustum</name>
    <dbReference type="NCBI Taxonomy" id="2773714"/>
    <lineage>
        <taxon>Eukaryota</taxon>
        <taxon>Fungi</taxon>
        <taxon>Dikarya</taxon>
        <taxon>Ascomycota</taxon>
        <taxon>Pezizomycotina</taxon>
        <taxon>Dothideomycetes</taxon>
        <taxon>Dothideomycetidae</taxon>
        <taxon>Dothideales</taxon>
        <taxon>Saccotheciaceae</taxon>
        <taxon>Aureobasidium</taxon>
    </lineage>
</organism>
<dbReference type="OrthoDB" id="3937864at2759"/>
<name>A0A9N8PB23_9PEZI</name>
<feature type="non-terminal residue" evidence="1">
    <location>
        <position position="1"/>
    </location>
</feature>
<reference evidence="1" key="1">
    <citation type="submission" date="2020-06" db="EMBL/GenBank/DDBJ databases">
        <authorList>
            <person name="Onetto C."/>
        </authorList>
    </citation>
    <scope>NUCLEOTIDE SEQUENCE</scope>
</reference>
<keyword evidence="2" id="KW-1185">Reference proteome</keyword>
<dbReference type="Proteomes" id="UP000714618">
    <property type="component" value="Unassembled WGS sequence"/>
</dbReference>
<dbReference type="EMBL" id="CAIJEO010000003">
    <property type="protein sequence ID" value="CAD0088286.1"/>
    <property type="molecule type" value="Genomic_DNA"/>
</dbReference>
<dbReference type="AlphaFoldDB" id="A0A9N8PB23"/>
<comment type="caution">
    <text evidence="1">The sequence shown here is derived from an EMBL/GenBank/DDBJ whole genome shotgun (WGS) entry which is preliminary data.</text>
</comment>
<accession>A0A9N8PB23</accession>
<evidence type="ECO:0000313" key="1">
    <source>
        <dbReference type="EMBL" id="CAD0088286.1"/>
    </source>
</evidence>
<evidence type="ECO:0000313" key="2">
    <source>
        <dbReference type="Proteomes" id="UP000714618"/>
    </source>
</evidence>
<protein>
    <submittedName>
        <fullName evidence="1">Uncharacterized protein</fullName>
    </submittedName>
</protein>
<proteinExistence type="predicted"/>
<sequence>MADNNYGVLTIWGWEPHTPCYVAALHTTNRTPSPDLSPDELDVENEYDPAFRSLREQSQSLKISFQKCLNEYDQLKYELRRVTIIYDHVHRGDPNSPSSTLADQDILEVDGNTLRRVQSRLYYEKLEQEQFFVLFEASDVLLDKLRVLHYAVDEARHIARRDKLVHVQMNLDFVIKELHGEISALLSSRSAINYSS</sequence>